<keyword evidence="1" id="KW-0472">Membrane</keyword>
<evidence type="ECO:0000313" key="5">
    <source>
        <dbReference type="Proteomes" id="UP000325030"/>
    </source>
</evidence>
<name>A0A510DYL4_9CREN</name>
<dbReference type="EMBL" id="AP018929">
    <property type="protein sequence ID" value="BBG25038.1"/>
    <property type="molecule type" value="Genomic_DNA"/>
</dbReference>
<dbReference type="Proteomes" id="UP000322983">
    <property type="component" value="Chromosome"/>
</dbReference>
<protein>
    <submittedName>
        <fullName evidence="2">Uncharacterized protein</fullName>
    </submittedName>
</protein>
<accession>A0A510E5P0</accession>
<dbReference type="AlphaFoldDB" id="A0A510DYL4"/>
<dbReference type="RefSeq" id="WP_054846207.1">
    <property type="nucleotide sequence ID" value="NZ_AP018929.1"/>
</dbReference>
<dbReference type="OrthoDB" id="381861at2157"/>
<organism evidence="2 4">
    <name type="scientific">Sulfuracidifex tepidarius</name>
    <dbReference type="NCBI Taxonomy" id="1294262"/>
    <lineage>
        <taxon>Archaea</taxon>
        <taxon>Thermoproteota</taxon>
        <taxon>Thermoprotei</taxon>
        <taxon>Sulfolobales</taxon>
        <taxon>Sulfolobaceae</taxon>
        <taxon>Sulfuracidifex</taxon>
    </lineage>
</organism>
<keyword evidence="4" id="KW-1185">Reference proteome</keyword>
<feature type="transmembrane region" description="Helical" evidence="1">
    <location>
        <begin position="53"/>
        <end position="75"/>
    </location>
</feature>
<gene>
    <name evidence="2" type="ORF">IC006_2373</name>
    <name evidence="3" type="ORF">IC007_2374</name>
</gene>
<dbReference type="GeneID" id="41718678"/>
<evidence type="ECO:0000313" key="3">
    <source>
        <dbReference type="EMBL" id="BBG27819.1"/>
    </source>
</evidence>
<feature type="transmembrane region" description="Helical" evidence="1">
    <location>
        <begin position="202"/>
        <end position="228"/>
    </location>
</feature>
<keyword evidence="1" id="KW-1133">Transmembrane helix</keyword>
<proteinExistence type="predicted"/>
<dbReference type="KEGG" id="step:IC006_2373"/>
<evidence type="ECO:0000256" key="1">
    <source>
        <dbReference type="SAM" id="Phobius"/>
    </source>
</evidence>
<sequence>MKRCPVCGGINEDSLPQCKFCGTPLYFVRSFITVPFGHRETVGFRELLRFSSLALISLILSIGVLVPFFLFSLGLIPTLNYVVGIGALASASLAVVSLIQLKRGLVNFSGVRGVYKVSVGSYMTIASTLIVFVLPIIAYPVLEVFALPSPIDFLSLSQSELIIGVIEIFIEIFTGASIVMVGIGIHDIGSTFKVESMSTGGLIMAVGGALIPIFYPLSIILGITSLLLTRAGAKTALRRGYATLFY</sequence>
<accession>A0A510DYL4</accession>
<reference evidence="2 4" key="2">
    <citation type="journal article" date="2020" name="Int. J. Syst. Evol. Microbiol.">
        <title>Sulfuracidifex tepidarius gen. nov., sp. nov. and transfer of Sulfolobus metallicus Huber and Stetter 1992 to the genus Sulfuracidifex as Sulfuracidifex metallicus comb. nov.</title>
        <authorList>
            <person name="Itoh T."/>
            <person name="Miura T."/>
            <person name="Sakai H.D."/>
            <person name="Kato S."/>
            <person name="Ohkuma M."/>
            <person name="Takashina T."/>
        </authorList>
    </citation>
    <scope>NUCLEOTIDE SEQUENCE [LARGE SCALE GENOMIC DNA]</scope>
    <source>
        <strain evidence="2 4">IC-006</strain>
        <strain evidence="3">IC-007</strain>
    </source>
</reference>
<feature type="transmembrane region" description="Helical" evidence="1">
    <location>
        <begin position="81"/>
        <end position="101"/>
    </location>
</feature>
<evidence type="ECO:0000313" key="4">
    <source>
        <dbReference type="Proteomes" id="UP000322983"/>
    </source>
</evidence>
<feature type="transmembrane region" description="Helical" evidence="1">
    <location>
        <begin position="122"/>
        <end position="141"/>
    </location>
</feature>
<evidence type="ECO:0000313" key="2">
    <source>
        <dbReference type="EMBL" id="BBG25038.1"/>
    </source>
</evidence>
<reference evidence="5" key="1">
    <citation type="submission" date="2018-09" db="EMBL/GenBank/DDBJ databases">
        <title>Complete Genome Sequencing of Sulfolobus sp. JCM 16834.</title>
        <authorList>
            <person name="Kato S."/>
            <person name="Itoh T."/>
            <person name="Ohkuma M."/>
        </authorList>
    </citation>
    <scope>NUCLEOTIDE SEQUENCE [LARGE SCALE GENOMIC DNA]</scope>
    <source>
        <strain evidence="5">IC-007</strain>
    </source>
</reference>
<feature type="transmembrane region" description="Helical" evidence="1">
    <location>
        <begin position="161"/>
        <end position="181"/>
    </location>
</feature>
<keyword evidence="1" id="KW-0812">Transmembrane</keyword>
<dbReference type="EMBL" id="AP018930">
    <property type="protein sequence ID" value="BBG27819.1"/>
    <property type="molecule type" value="Genomic_DNA"/>
</dbReference>
<dbReference type="Proteomes" id="UP000325030">
    <property type="component" value="Chromosome"/>
</dbReference>